<sequence>MSALRAHARHVLALLVLLAGFMLHKRPPGGGGDSPSSKPGDTDTTTGKPSQQRGNIDAGKGVTSAQDATDAAADAGTPPDGRAGTSNTPTERPNQWSTVEGSPPPIQNINLSQGRRTHIMDGDANGVGGGHFPGTGIPGKTEFPERWLPDENDPAAPELDATIVGHIEDVARNPDTPPRLQDNGRWVVNGTRDGVDIEVILNPDGSIWTAYPTGGRGVTRNDEHGNPQPLDE</sequence>
<keyword evidence="4" id="KW-1185">Reference proteome</keyword>
<protein>
    <recommendedName>
        <fullName evidence="2">Bacterial EndoU nuclease domain-containing protein</fullName>
    </recommendedName>
</protein>
<evidence type="ECO:0000313" key="3">
    <source>
        <dbReference type="EMBL" id="MBP2329194.1"/>
    </source>
</evidence>
<feature type="region of interest" description="Disordered" evidence="1">
    <location>
        <begin position="210"/>
        <end position="232"/>
    </location>
</feature>
<dbReference type="InterPro" id="IPR029501">
    <property type="entry name" value="EndoU_bac"/>
</dbReference>
<reference evidence="3 4" key="1">
    <citation type="submission" date="2021-03" db="EMBL/GenBank/DDBJ databases">
        <title>Sequencing the genomes of 1000 actinobacteria strains.</title>
        <authorList>
            <person name="Klenk H.-P."/>
        </authorList>
    </citation>
    <scope>NUCLEOTIDE SEQUENCE [LARGE SCALE GENOMIC DNA]</scope>
    <source>
        <strain evidence="3 4">DSM 46670</strain>
    </source>
</reference>
<dbReference type="RefSeq" id="WP_209646035.1">
    <property type="nucleotide sequence ID" value="NZ_JAGINW010000001.1"/>
</dbReference>
<dbReference type="Pfam" id="PF14436">
    <property type="entry name" value="EndoU_bacteria"/>
    <property type="match status" value="1"/>
</dbReference>
<accession>A0ABS4TXU0</accession>
<evidence type="ECO:0000256" key="1">
    <source>
        <dbReference type="SAM" id="MobiDB-lite"/>
    </source>
</evidence>
<comment type="caution">
    <text evidence="3">The sequence shown here is derived from an EMBL/GenBank/DDBJ whole genome shotgun (WGS) entry which is preliminary data.</text>
</comment>
<gene>
    <name evidence="3" type="ORF">JOF56_009579</name>
</gene>
<dbReference type="EMBL" id="JAGINW010000001">
    <property type="protein sequence ID" value="MBP2329194.1"/>
    <property type="molecule type" value="Genomic_DNA"/>
</dbReference>
<feature type="domain" description="Bacterial EndoU nuclease" evidence="2">
    <location>
        <begin position="160"/>
        <end position="213"/>
    </location>
</feature>
<proteinExistence type="predicted"/>
<name>A0ABS4TXU0_9PSEU</name>
<feature type="compositionally biased region" description="Low complexity" evidence="1">
    <location>
        <begin position="67"/>
        <end position="81"/>
    </location>
</feature>
<evidence type="ECO:0000313" key="4">
    <source>
        <dbReference type="Proteomes" id="UP001519332"/>
    </source>
</evidence>
<organism evidence="3 4">
    <name type="scientific">Kibdelosporangium banguiense</name>
    <dbReference type="NCBI Taxonomy" id="1365924"/>
    <lineage>
        <taxon>Bacteria</taxon>
        <taxon>Bacillati</taxon>
        <taxon>Actinomycetota</taxon>
        <taxon>Actinomycetes</taxon>
        <taxon>Pseudonocardiales</taxon>
        <taxon>Pseudonocardiaceae</taxon>
        <taxon>Kibdelosporangium</taxon>
    </lineage>
</organism>
<feature type="compositionally biased region" description="Low complexity" evidence="1">
    <location>
        <begin position="34"/>
        <end position="50"/>
    </location>
</feature>
<dbReference type="Proteomes" id="UP001519332">
    <property type="component" value="Unassembled WGS sequence"/>
</dbReference>
<feature type="compositionally biased region" description="Polar residues" evidence="1">
    <location>
        <begin position="84"/>
        <end position="100"/>
    </location>
</feature>
<feature type="region of interest" description="Disordered" evidence="1">
    <location>
        <begin position="26"/>
        <end position="110"/>
    </location>
</feature>
<evidence type="ECO:0000259" key="2">
    <source>
        <dbReference type="Pfam" id="PF14436"/>
    </source>
</evidence>